<dbReference type="InterPro" id="IPR036855">
    <property type="entry name" value="Znf_CCCH_sf"/>
</dbReference>
<dbReference type="InParanoid" id="A0A2J7Q1H2"/>
<keyword evidence="3" id="KW-0677">Repeat</keyword>
<evidence type="ECO:0000256" key="3">
    <source>
        <dbReference type="ARBA" id="ARBA00022737"/>
    </source>
</evidence>
<evidence type="ECO:0000256" key="4">
    <source>
        <dbReference type="ARBA" id="ARBA00022771"/>
    </source>
</evidence>
<dbReference type="Pfam" id="PF00642">
    <property type="entry name" value="zf-CCCH"/>
    <property type="match status" value="1"/>
</dbReference>
<evidence type="ECO:0000256" key="2">
    <source>
        <dbReference type="ARBA" id="ARBA00022723"/>
    </source>
</evidence>
<feature type="compositionally biased region" description="Polar residues" evidence="7">
    <location>
        <begin position="871"/>
        <end position="896"/>
    </location>
</feature>
<sequence length="1290" mass="142889">MALEIESVNPPSAIHLKDGDEKRTMTGDLEDGEIEDGEIPDEEIVSGGEVLVKSEPEKSVVPRKSEPTLLPPQNDTASPEEKPQVSSSKLKRPVPNRGAVNQRHVDSLKENTVEDDWAGDVEKAIKAAMSSTDNGQELNTEVNENGGDIAKAEDDDERKSRRKKRKKKHREDDEERKEVKKRKRSHGCSKETVAEETMMDVGQVATSDPDEEDDDEMLFVRGASPIMRSGYSPPAQGFHDEPFGYMDPGGPFEDPYDSYCDDSDYEREEFVRSRRGDEEGPKRGGRGGKRRQQGRGGVRGIQNKRQQGGRKDAAGSKGKRMGNKRQQQRTAMLLQDPRQGPDSICMFYMQGKCQKGDECPYSHDALPPRKMELCKFYLMDCCAKKDKCLYMHSDFPCKFYHTGLKCFAGDRCKFSHGTLTESLRAVLLKHLETAPKEILGDFPRLSREGAAAMVYNKKNRGNKGTGPGNKKIPSLFEIEVPIPAQLLAGNLHGDEERSPARRTTPMPDSDNEDQDGCRTPMPSSPKLETHSITKDFSSRASNRNWDADKVPGNSGDEEIRHPRMFDNGMDVSRDPSEAKELTRRSVASYQDRDFTEQLQQLKMRFYQETVNSADEVGANKEVRHQRRHRHRHGKNKTTTDTEQQTRIKQNLHYLAGYSHSPATEADSGGSPSQQGGSSAGVEAVELADDEGKLEIVDQHEDDDNEEDVDGGKTPPVCSTAVQDGNKKDQLDTDHNSSCSTETGGLPHNLPKKQRELFLRIQQQQREAAESSSHDQSGEDDGKDEDVEQQQEENWYSSDEEEASLADVLKNLSKQQQHSTSPPRASTTPPLPAPAGTPSLDSIKLSAIDISEPVSKLLSSLRHQQSTSAVSVIQAAENSDSRTSTQSHLAVVPTTQARDPRLVSRDPRNRSATATTSMSLLSPSTFDSSHHDARTSKRADSSEEKSELRHTSIYSSAITSSAASTNMTHGHLESGGDVDLRNFHSRQLQPSAGFESGTDVDLRQNLLMRASTSSSSFNYGDTDLRGTSGDVDLRGMLGLPFKPVPMHTPATEIDASLTSHPPIPYKVVSITVPRPDYSGLKLNTLDPQVRNDPRLRKLFKMSSNSVDSPASPPLPPPPLSALPLKQSPSAGTRSDPRRRSAPLTPHSSSVTRLQDVTPVYSELMSQNPMSLLHSTGIPTGIVPSLPAALSYDPRLPRNPRNAPGILGPAPLPLNYCPNTPRFEDVEEGNSNGSDTDLRMFYGNSAPTWEQQLPQAPSQHPHRNRNWRNSRRNQQRYHSQQQEQQRSFTPPL</sequence>
<feature type="compositionally biased region" description="Basic and acidic residues" evidence="7">
    <location>
        <begin position="897"/>
        <end position="908"/>
    </location>
</feature>
<feature type="compositionally biased region" description="Basic and acidic residues" evidence="7">
    <location>
        <begin position="268"/>
        <end position="282"/>
    </location>
</feature>
<feature type="compositionally biased region" description="Low complexity" evidence="7">
    <location>
        <begin position="1274"/>
        <end position="1290"/>
    </location>
</feature>
<feature type="compositionally biased region" description="Low complexity" evidence="7">
    <location>
        <begin position="667"/>
        <end position="680"/>
    </location>
</feature>
<name>A0A2J7Q1H2_9NEOP</name>
<dbReference type="PANTHER" id="PTHR13119">
    <property type="entry name" value="ZINC FINGER CCCH DOMAIN-CONTAINING PROTEI"/>
    <property type="match status" value="1"/>
</dbReference>
<feature type="region of interest" description="Disordered" evidence="7">
    <location>
        <begin position="1"/>
        <end position="331"/>
    </location>
</feature>
<feature type="compositionally biased region" description="Basic residues" evidence="7">
    <location>
        <begin position="317"/>
        <end position="327"/>
    </location>
</feature>
<feature type="region of interest" description="Disordered" evidence="7">
    <location>
        <begin position="1101"/>
        <end position="1153"/>
    </location>
</feature>
<dbReference type="GO" id="GO:0003723">
    <property type="term" value="F:RNA binding"/>
    <property type="evidence" value="ECO:0007669"/>
    <property type="project" value="InterPro"/>
</dbReference>
<feature type="region of interest" description="Disordered" evidence="7">
    <location>
        <begin position="1249"/>
        <end position="1290"/>
    </location>
</feature>
<feature type="compositionally biased region" description="Basic residues" evidence="7">
    <location>
        <begin position="1258"/>
        <end position="1273"/>
    </location>
</feature>
<dbReference type="InterPro" id="IPR054361">
    <property type="entry name" value="Znf-CCCH_ZC3H4/6/8"/>
</dbReference>
<dbReference type="Gene3D" id="4.10.1000.10">
    <property type="entry name" value="Zinc finger, CCCH-type"/>
    <property type="match status" value="1"/>
</dbReference>
<feature type="region of interest" description="Disordered" evidence="7">
    <location>
        <begin position="490"/>
        <end position="578"/>
    </location>
</feature>
<evidence type="ECO:0000313" key="9">
    <source>
        <dbReference type="EMBL" id="PNF22442.1"/>
    </source>
</evidence>
<proteinExistence type="predicted"/>
<accession>A0A2J7Q1H2</accession>
<organism evidence="9 10">
    <name type="scientific">Cryptotermes secundus</name>
    <dbReference type="NCBI Taxonomy" id="105785"/>
    <lineage>
        <taxon>Eukaryota</taxon>
        <taxon>Metazoa</taxon>
        <taxon>Ecdysozoa</taxon>
        <taxon>Arthropoda</taxon>
        <taxon>Hexapoda</taxon>
        <taxon>Insecta</taxon>
        <taxon>Pterygota</taxon>
        <taxon>Neoptera</taxon>
        <taxon>Polyneoptera</taxon>
        <taxon>Dictyoptera</taxon>
        <taxon>Blattodea</taxon>
        <taxon>Blattoidea</taxon>
        <taxon>Termitoidae</taxon>
        <taxon>Kalotermitidae</taxon>
        <taxon>Cryptotermitinae</taxon>
        <taxon>Cryptotermes</taxon>
    </lineage>
</organism>
<dbReference type="PANTHER" id="PTHR13119:SF12">
    <property type="entry name" value="PROTEIN SUPPRESSOR OF SABLE"/>
    <property type="match status" value="1"/>
</dbReference>
<feature type="compositionally biased region" description="Low complexity" evidence="7">
    <location>
        <begin position="910"/>
        <end position="924"/>
    </location>
</feature>
<dbReference type="Proteomes" id="UP000235965">
    <property type="component" value="Unassembled WGS sequence"/>
</dbReference>
<protein>
    <recommendedName>
        <fullName evidence="8">C3H1-type domain-containing protein</fullName>
    </recommendedName>
</protein>
<feature type="compositionally biased region" description="Polar residues" evidence="7">
    <location>
        <begin position="1144"/>
        <end position="1153"/>
    </location>
</feature>
<dbReference type="STRING" id="105785.A0A2J7Q1H2"/>
<feature type="compositionally biased region" description="Basic and acidic residues" evidence="7">
    <location>
        <begin position="52"/>
        <end position="66"/>
    </location>
</feature>
<feature type="compositionally biased region" description="Basic and acidic residues" evidence="7">
    <location>
        <begin position="766"/>
        <end position="776"/>
    </location>
</feature>
<feature type="compositionally biased region" description="Acidic residues" evidence="7">
    <location>
        <begin position="254"/>
        <end position="267"/>
    </location>
</feature>
<feature type="compositionally biased region" description="Basic and acidic residues" evidence="7">
    <location>
        <begin position="927"/>
        <end position="949"/>
    </location>
</feature>
<feature type="region of interest" description="Disordered" evidence="7">
    <location>
        <begin position="659"/>
        <end position="839"/>
    </location>
</feature>
<feature type="region of interest" description="Disordered" evidence="7">
    <location>
        <begin position="871"/>
        <end position="949"/>
    </location>
</feature>
<feature type="compositionally biased region" description="Low complexity" evidence="7">
    <location>
        <begin position="1120"/>
        <end position="1129"/>
    </location>
</feature>
<feature type="region of interest" description="Disordered" evidence="7">
    <location>
        <begin position="617"/>
        <end position="643"/>
    </location>
</feature>
<feature type="compositionally biased region" description="Basic residues" evidence="7">
    <location>
        <begin position="160"/>
        <end position="169"/>
    </location>
</feature>
<feature type="domain" description="C3H1-type" evidence="8">
    <location>
        <begin position="396"/>
        <end position="419"/>
    </location>
</feature>
<feature type="compositionally biased region" description="Acidic residues" evidence="7">
    <location>
        <begin position="208"/>
        <end position="217"/>
    </location>
</feature>
<keyword evidence="2 6" id="KW-0479">Metal-binding</keyword>
<evidence type="ECO:0000256" key="6">
    <source>
        <dbReference type="PROSITE-ProRule" id="PRU00723"/>
    </source>
</evidence>
<keyword evidence="10" id="KW-1185">Reference proteome</keyword>
<evidence type="ECO:0000259" key="8">
    <source>
        <dbReference type="PROSITE" id="PS50103"/>
    </source>
</evidence>
<feature type="compositionally biased region" description="Basic and acidic residues" evidence="7">
    <location>
        <begin position="527"/>
        <end position="537"/>
    </location>
</feature>
<dbReference type="GO" id="GO:0008270">
    <property type="term" value="F:zinc ion binding"/>
    <property type="evidence" value="ECO:0007669"/>
    <property type="project" value="UniProtKB-KW"/>
</dbReference>
<dbReference type="FunCoup" id="A0A2J7Q1H2">
    <property type="interactions" value="243"/>
</dbReference>
<feature type="domain" description="C3H1-type" evidence="8">
    <location>
        <begin position="344"/>
        <end position="366"/>
    </location>
</feature>
<dbReference type="GO" id="GO:0005634">
    <property type="term" value="C:nucleus"/>
    <property type="evidence" value="ECO:0007669"/>
    <property type="project" value="TreeGrafter"/>
</dbReference>
<feature type="compositionally biased region" description="Acidic residues" evidence="7">
    <location>
        <begin position="699"/>
        <end position="708"/>
    </location>
</feature>
<feature type="compositionally biased region" description="Basic and acidic residues" evidence="7">
    <location>
        <begin position="15"/>
        <end position="25"/>
    </location>
</feature>
<evidence type="ECO:0000256" key="1">
    <source>
        <dbReference type="ARBA" id="ARBA00022553"/>
    </source>
</evidence>
<dbReference type="SUPFAM" id="SSF90229">
    <property type="entry name" value="CCCH zinc finger"/>
    <property type="match status" value="3"/>
</dbReference>
<dbReference type="Pfam" id="PF14608">
    <property type="entry name" value="zf-CCCH_2"/>
    <property type="match status" value="1"/>
</dbReference>
<comment type="caution">
    <text evidence="9">The sequence shown here is derived from an EMBL/GenBank/DDBJ whole genome shotgun (WGS) entry which is preliminary data.</text>
</comment>
<dbReference type="InterPro" id="IPR045124">
    <property type="entry name" value="Su(sable)-like"/>
</dbReference>
<dbReference type="OrthoDB" id="411372at2759"/>
<feature type="compositionally biased region" description="Basic and acidic residues" evidence="7">
    <location>
        <begin position="103"/>
        <end position="112"/>
    </location>
</feature>
<feature type="compositionally biased region" description="Acidic residues" evidence="7">
    <location>
        <begin position="777"/>
        <end position="790"/>
    </location>
</feature>
<dbReference type="GO" id="GO:0045892">
    <property type="term" value="P:negative regulation of DNA-templated transcription"/>
    <property type="evidence" value="ECO:0007669"/>
    <property type="project" value="InterPro"/>
</dbReference>
<feature type="zinc finger region" description="C3H1-type" evidence="6">
    <location>
        <begin position="344"/>
        <end position="366"/>
    </location>
</feature>
<feature type="compositionally biased region" description="Pro residues" evidence="7">
    <location>
        <begin position="1109"/>
        <end position="1119"/>
    </location>
</feature>
<feature type="zinc finger region" description="C3H1-type" evidence="6">
    <location>
        <begin position="368"/>
        <end position="395"/>
    </location>
</feature>
<feature type="compositionally biased region" description="Basic and acidic residues" evidence="7">
    <location>
        <begin position="724"/>
        <end position="734"/>
    </location>
</feature>
<keyword evidence="1" id="KW-0597">Phosphoprotein</keyword>
<keyword evidence="4 6" id="KW-0863">Zinc-finger</keyword>
<feature type="compositionally biased region" description="Basic and acidic residues" evidence="7">
    <location>
        <begin position="689"/>
        <end position="698"/>
    </location>
</feature>
<dbReference type="Pfam" id="PF22623">
    <property type="entry name" value="zf-CCCH_9"/>
    <property type="match status" value="1"/>
</dbReference>
<dbReference type="EMBL" id="NEVH01019406">
    <property type="protein sequence ID" value="PNF22442.1"/>
    <property type="molecule type" value="Genomic_DNA"/>
</dbReference>
<dbReference type="InterPro" id="IPR000571">
    <property type="entry name" value="Znf_CCCH"/>
</dbReference>
<feature type="compositionally biased region" description="Basic residues" evidence="7">
    <location>
        <begin position="623"/>
        <end position="635"/>
    </location>
</feature>
<dbReference type="PROSITE" id="PS50103">
    <property type="entry name" value="ZF_C3H1"/>
    <property type="match status" value="3"/>
</dbReference>
<gene>
    <name evidence="9" type="ORF">B7P43_G15417</name>
</gene>
<keyword evidence="5 6" id="KW-0862">Zinc</keyword>
<feature type="compositionally biased region" description="Polar residues" evidence="7">
    <location>
        <begin position="129"/>
        <end position="143"/>
    </location>
</feature>
<feature type="compositionally biased region" description="Low complexity" evidence="7">
    <location>
        <begin position="818"/>
        <end position="827"/>
    </location>
</feature>
<feature type="zinc finger region" description="C3H1-type" evidence="6">
    <location>
        <begin position="396"/>
        <end position="419"/>
    </location>
</feature>
<dbReference type="SMART" id="SM00356">
    <property type="entry name" value="ZnF_C3H1"/>
    <property type="match status" value="3"/>
</dbReference>
<feature type="compositionally biased region" description="Basic residues" evidence="7">
    <location>
        <begin position="283"/>
        <end position="293"/>
    </location>
</feature>
<evidence type="ECO:0000256" key="5">
    <source>
        <dbReference type="ARBA" id="ARBA00022833"/>
    </source>
</evidence>
<feature type="domain" description="C3H1-type" evidence="8">
    <location>
        <begin position="368"/>
        <end position="395"/>
    </location>
</feature>
<evidence type="ECO:0000256" key="7">
    <source>
        <dbReference type="SAM" id="MobiDB-lite"/>
    </source>
</evidence>
<evidence type="ECO:0000313" key="10">
    <source>
        <dbReference type="Proteomes" id="UP000235965"/>
    </source>
</evidence>
<reference evidence="9 10" key="1">
    <citation type="submission" date="2017-12" db="EMBL/GenBank/DDBJ databases">
        <title>Hemimetabolous genomes reveal molecular basis of termite eusociality.</title>
        <authorList>
            <person name="Harrison M.C."/>
            <person name="Jongepier E."/>
            <person name="Robertson H.M."/>
            <person name="Arning N."/>
            <person name="Bitard-Feildel T."/>
            <person name="Chao H."/>
            <person name="Childers C.P."/>
            <person name="Dinh H."/>
            <person name="Doddapaneni H."/>
            <person name="Dugan S."/>
            <person name="Gowin J."/>
            <person name="Greiner C."/>
            <person name="Han Y."/>
            <person name="Hu H."/>
            <person name="Hughes D.S.T."/>
            <person name="Huylmans A.-K."/>
            <person name="Kemena C."/>
            <person name="Kremer L.P.M."/>
            <person name="Lee S.L."/>
            <person name="Lopez-Ezquerra A."/>
            <person name="Mallet L."/>
            <person name="Monroy-Kuhn J.M."/>
            <person name="Moser A."/>
            <person name="Murali S.C."/>
            <person name="Muzny D.M."/>
            <person name="Otani S."/>
            <person name="Piulachs M.-D."/>
            <person name="Poelchau M."/>
            <person name="Qu J."/>
            <person name="Schaub F."/>
            <person name="Wada-Katsumata A."/>
            <person name="Worley K.C."/>
            <person name="Xie Q."/>
            <person name="Ylla G."/>
            <person name="Poulsen M."/>
            <person name="Gibbs R.A."/>
            <person name="Schal C."/>
            <person name="Richards S."/>
            <person name="Belles X."/>
            <person name="Korb J."/>
            <person name="Bornberg-Bauer E."/>
        </authorList>
    </citation>
    <scope>NUCLEOTIDE SEQUENCE [LARGE SCALE GENOMIC DNA]</scope>
    <source>
        <tissue evidence="9">Whole body</tissue>
    </source>
</reference>
<feature type="compositionally biased region" description="Acidic residues" evidence="7">
    <location>
        <begin position="28"/>
        <end position="44"/>
    </location>
</feature>